<dbReference type="AlphaFoldDB" id="A0A6B0S218"/>
<keyword evidence="8" id="KW-0391">Immunity</keyword>
<evidence type="ECO:0000313" key="19">
    <source>
        <dbReference type="Proteomes" id="UP000322234"/>
    </source>
</evidence>
<evidence type="ECO:0000256" key="7">
    <source>
        <dbReference type="ARBA" id="ARBA00022737"/>
    </source>
</evidence>
<dbReference type="GO" id="GO:0019976">
    <property type="term" value="F:interleukin-2 binding"/>
    <property type="evidence" value="ECO:0007669"/>
    <property type="project" value="InterPro"/>
</dbReference>
<feature type="region of interest" description="Disordered" evidence="16">
    <location>
        <begin position="51"/>
        <end position="96"/>
    </location>
</feature>
<evidence type="ECO:0000256" key="12">
    <source>
        <dbReference type="ARBA" id="ARBA00023170"/>
    </source>
</evidence>
<keyword evidence="4 15" id="KW-0768">Sushi</keyword>
<comment type="caution">
    <text evidence="18">The sequence shown here is derived from an EMBL/GenBank/DDBJ whole genome shotgun (WGS) entry which is preliminary data.</text>
</comment>
<evidence type="ECO:0000256" key="2">
    <source>
        <dbReference type="ARBA" id="ARBA00004479"/>
    </source>
</evidence>
<evidence type="ECO:0000256" key="14">
    <source>
        <dbReference type="ARBA" id="ARBA00025938"/>
    </source>
</evidence>
<evidence type="ECO:0000313" key="18">
    <source>
        <dbReference type="EMBL" id="MXQ95962.1"/>
    </source>
</evidence>
<dbReference type="SUPFAM" id="SSF57535">
    <property type="entry name" value="Complement control module/SCR domain"/>
    <property type="match status" value="1"/>
</dbReference>
<dbReference type="PANTHER" id="PTHR10573">
    <property type="entry name" value="INTERLEUKIN-2 RECEPTOR ALPHA CHAIN"/>
    <property type="match status" value="1"/>
</dbReference>
<dbReference type="GO" id="GO:0006954">
    <property type="term" value="P:inflammatory response"/>
    <property type="evidence" value="ECO:0007669"/>
    <property type="project" value="TreeGrafter"/>
</dbReference>
<dbReference type="GO" id="GO:0016020">
    <property type="term" value="C:membrane"/>
    <property type="evidence" value="ECO:0007669"/>
    <property type="project" value="UniProtKB-SubCell"/>
</dbReference>
<dbReference type="InterPro" id="IPR000436">
    <property type="entry name" value="Sushi_SCR_CCP_dom"/>
</dbReference>
<keyword evidence="11" id="KW-1015">Disulfide bond</keyword>
<dbReference type="PROSITE" id="PS50923">
    <property type="entry name" value="SUSHI"/>
    <property type="match status" value="1"/>
</dbReference>
<dbReference type="GO" id="GO:0002682">
    <property type="term" value="P:regulation of immune system process"/>
    <property type="evidence" value="ECO:0007669"/>
    <property type="project" value="UniProtKB-ARBA"/>
</dbReference>
<evidence type="ECO:0000256" key="6">
    <source>
        <dbReference type="ARBA" id="ARBA00022729"/>
    </source>
</evidence>
<comment type="subcellular location">
    <subcellularLocation>
        <location evidence="2">Membrane</location>
        <topology evidence="2">Single-pass type I membrane protein</topology>
    </subcellularLocation>
</comment>
<gene>
    <name evidence="18" type="ORF">E5288_WYG020288</name>
</gene>
<protein>
    <recommendedName>
        <fullName evidence="3">Interleukin-2 receptor subunit alpha</fullName>
    </recommendedName>
</protein>
<evidence type="ECO:0000259" key="17">
    <source>
        <dbReference type="PROSITE" id="PS50923"/>
    </source>
</evidence>
<evidence type="ECO:0000256" key="1">
    <source>
        <dbReference type="ARBA" id="ARBA00002381"/>
    </source>
</evidence>
<dbReference type="PANTHER" id="PTHR10573:SF0">
    <property type="entry name" value="INTERLEUKIN-2 RECEPTOR SUBUNIT ALPHA"/>
    <property type="match status" value="1"/>
</dbReference>
<keyword evidence="9" id="KW-1133">Transmembrane helix</keyword>
<dbReference type="Proteomes" id="UP000322234">
    <property type="component" value="Unassembled WGS sequence"/>
</dbReference>
<keyword evidence="6" id="KW-0732">Signal</keyword>
<evidence type="ECO:0000256" key="8">
    <source>
        <dbReference type="ARBA" id="ARBA00022859"/>
    </source>
</evidence>
<keyword evidence="7" id="KW-0677">Repeat</keyword>
<sequence>MFKVFRYEVGTMINCDCKTGFRRVSAVMRCVGDSSHSAWENRCFCNSTSPAKNPVKQVTPAPEEQREKKPTDAQNQTQPPEEADLPGHCEEPPPWEHEREPLKRVYHFTLGQTVHYQCAQGFKALQTGPAESTCMMINGELRWTRPRLKCIREGEHGQASDDAEPQESTEAPPGSGTFLPTRMAGTTDFQKPTDEIATLDTFIFTTEYQIAGGGRLHPPARQHPPPELPHLAAEMEEEQKDNLENQGPEEVKNSPQMSWTAIKIKEAKHSSKRPFLIRWALESSEVTEQNTGQLQPHREASPVVSALEVDLRLGSKSKVAGGTGRDNQNSCSCFHEVNKYIQGNSIDTPYSFDYFLTNLQRMTVVSLQCP</sequence>
<comment type="function">
    <text evidence="1">Receptor for interleukin-2. The receptor is involved in the regulation of immune tolerance by controlling regulatory T cells (TREGs) activity. TREGs suppress the activation and expansion of autoreactive T-cells.</text>
</comment>
<evidence type="ECO:0000256" key="13">
    <source>
        <dbReference type="ARBA" id="ARBA00023180"/>
    </source>
</evidence>
<evidence type="ECO:0000256" key="4">
    <source>
        <dbReference type="ARBA" id="ARBA00022659"/>
    </source>
</evidence>
<evidence type="ECO:0000256" key="3">
    <source>
        <dbReference type="ARBA" id="ARBA00013445"/>
    </source>
</evidence>
<comment type="subunit">
    <text evidence="14">Non-covalent dimer of an alpha and a beta subunit. IL2R exists in 3 different forms: a high affinity dimer, an intermediate affinity monomer (beta subunit), and a low affinity monomer (alpha subunit). The high and intermediate affinity forms also associate with a gamma subunit.</text>
</comment>
<dbReference type="Gene3D" id="2.20.28.230">
    <property type="match status" value="2"/>
</dbReference>
<accession>A0A6B0S218</accession>
<keyword evidence="13" id="KW-0325">Glycoprotein</keyword>
<dbReference type="EMBL" id="VBQZ03000150">
    <property type="protein sequence ID" value="MXQ95962.1"/>
    <property type="molecule type" value="Genomic_DNA"/>
</dbReference>
<dbReference type="FunFam" id="2.20.28.230:FF:000002">
    <property type="entry name" value="Interleukin-2 receptor subunit alpha"/>
    <property type="match status" value="1"/>
</dbReference>
<dbReference type="InterPro" id="IPR015486">
    <property type="entry name" value="IL-2_rcpt_alpha"/>
</dbReference>
<keyword evidence="19" id="KW-1185">Reference proteome</keyword>
<proteinExistence type="predicted"/>
<dbReference type="InterPro" id="IPR035976">
    <property type="entry name" value="Sushi/SCR/CCP_sf"/>
</dbReference>
<evidence type="ECO:0000256" key="16">
    <source>
        <dbReference type="SAM" id="MobiDB-lite"/>
    </source>
</evidence>
<feature type="compositionally biased region" description="Basic and acidic residues" evidence="16">
    <location>
        <begin position="85"/>
        <end position="96"/>
    </location>
</feature>
<evidence type="ECO:0000256" key="5">
    <source>
        <dbReference type="ARBA" id="ARBA00022692"/>
    </source>
</evidence>
<keyword evidence="10" id="KW-0472">Membrane</keyword>
<evidence type="ECO:0000256" key="9">
    <source>
        <dbReference type="ARBA" id="ARBA00022989"/>
    </source>
</evidence>
<evidence type="ECO:0000256" key="11">
    <source>
        <dbReference type="ARBA" id="ARBA00023157"/>
    </source>
</evidence>
<name>A0A6B0S218_9CETA</name>
<organism evidence="18 19">
    <name type="scientific">Bos mutus</name>
    <name type="common">wild yak</name>
    <dbReference type="NCBI Taxonomy" id="72004"/>
    <lineage>
        <taxon>Eukaryota</taxon>
        <taxon>Metazoa</taxon>
        <taxon>Chordata</taxon>
        <taxon>Craniata</taxon>
        <taxon>Vertebrata</taxon>
        <taxon>Euteleostomi</taxon>
        <taxon>Mammalia</taxon>
        <taxon>Eutheria</taxon>
        <taxon>Laurasiatheria</taxon>
        <taxon>Artiodactyla</taxon>
        <taxon>Ruminantia</taxon>
        <taxon>Pecora</taxon>
        <taxon>Bovidae</taxon>
        <taxon>Bovinae</taxon>
        <taxon>Bos</taxon>
    </lineage>
</organism>
<dbReference type="GO" id="GO:0006955">
    <property type="term" value="P:immune response"/>
    <property type="evidence" value="ECO:0007669"/>
    <property type="project" value="UniProtKB-ARBA"/>
</dbReference>
<dbReference type="GO" id="GO:0004911">
    <property type="term" value="F:interleukin-2 receptor activity"/>
    <property type="evidence" value="ECO:0007669"/>
    <property type="project" value="InterPro"/>
</dbReference>
<evidence type="ECO:0000256" key="15">
    <source>
        <dbReference type="PROSITE-ProRule" id="PRU00302"/>
    </source>
</evidence>
<reference evidence="18" key="1">
    <citation type="submission" date="2019-10" db="EMBL/GenBank/DDBJ databases">
        <title>The sequence and de novo assembly of the wild yak genome.</title>
        <authorList>
            <person name="Liu Y."/>
        </authorList>
    </citation>
    <scope>NUCLEOTIDE SEQUENCE [LARGE SCALE GENOMIC DNA]</scope>
    <source>
        <strain evidence="18">WY2019</strain>
    </source>
</reference>
<dbReference type="SMART" id="SM00032">
    <property type="entry name" value="CCP"/>
    <property type="match status" value="1"/>
</dbReference>
<dbReference type="CDD" id="cd00033">
    <property type="entry name" value="CCP"/>
    <property type="match status" value="1"/>
</dbReference>
<evidence type="ECO:0000256" key="10">
    <source>
        <dbReference type="ARBA" id="ARBA00023136"/>
    </source>
</evidence>
<keyword evidence="12" id="KW-0675">Receptor</keyword>
<feature type="region of interest" description="Disordered" evidence="16">
    <location>
        <begin position="154"/>
        <end position="188"/>
    </location>
</feature>
<comment type="caution">
    <text evidence="15">Lacks conserved residue(s) required for the propagation of feature annotation.</text>
</comment>
<keyword evidence="5" id="KW-0812">Transmembrane</keyword>
<dbReference type="Gene3D" id="2.10.70.10">
    <property type="entry name" value="Complement Module, domain 1"/>
    <property type="match status" value="1"/>
</dbReference>
<feature type="domain" description="Sushi" evidence="17">
    <location>
        <begin position="87"/>
        <end position="152"/>
    </location>
</feature>